<keyword evidence="3 11" id="KW-0479">Metal-binding</keyword>
<evidence type="ECO:0000256" key="3">
    <source>
        <dbReference type="ARBA" id="ARBA00022723"/>
    </source>
</evidence>
<feature type="binding site" evidence="11">
    <location>
        <position position="134"/>
    </location>
    <ligand>
        <name>Zn(2+)</name>
        <dbReference type="ChEBI" id="CHEBI:29105"/>
    </ligand>
</feature>
<evidence type="ECO:0000256" key="7">
    <source>
        <dbReference type="ARBA" id="ARBA00023128"/>
    </source>
</evidence>
<name>A0AAD9FLU3_PAPLA</name>
<evidence type="ECO:0000256" key="2">
    <source>
        <dbReference type="ARBA" id="ARBA00010292"/>
    </source>
</evidence>
<keyword evidence="6" id="KW-0809">Transit peptide</keyword>
<dbReference type="GO" id="GO:0005743">
    <property type="term" value="C:mitochondrial inner membrane"/>
    <property type="evidence" value="ECO:0007669"/>
    <property type="project" value="UniProtKB-SubCell"/>
</dbReference>
<comment type="caution">
    <text evidence="12">The sequence shown here is derived from an EMBL/GenBank/DDBJ whole genome shotgun (WGS) entry which is preliminary data.</text>
</comment>
<accession>A0AAD9FLU3</accession>
<dbReference type="Pfam" id="PF01215">
    <property type="entry name" value="COX5B"/>
    <property type="match status" value="1"/>
</dbReference>
<dbReference type="InterPro" id="IPR002124">
    <property type="entry name" value="Cyt_c_oxidase_su5b"/>
</dbReference>
<evidence type="ECO:0000256" key="6">
    <source>
        <dbReference type="ARBA" id="ARBA00022946"/>
    </source>
</evidence>
<dbReference type="Gene3D" id="2.60.11.10">
    <property type="entry name" value="Cytochrome c oxidase, subunit Vb"/>
    <property type="match status" value="1"/>
</dbReference>
<evidence type="ECO:0000256" key="5">
    <source>
        <dbReference type="ARBA" id="ARBA00022833"/>
    </source>
</evidence>
<keyword evidence="8" id="KW-0472">Membrane</keyword>
<keyword evidence="4" id="KW-0999">Mitochondrion inner membrane</keyword>
<comment type="subcellular location">
    <subcellularLocation>
        <location evidence="1">Mitochondrion inner membrane</location>
        <topology evidence="1">Peripheral membrane protein</topology>
        <orientation evidence="1">Matrix side</orientation>
    </subcellularLocation>
</comment>
<evidence type="ECO:0000313" key="12">
    <source>
        <dbReference type="EMBL" id="KAK1924070.1"/>
    </source>
</evidence>
<evidence type="ECO:0000256" key="1">
    <source>
        <dbReference type="ARBA" id="ARBA00004443"/>
    </source>
</evidence>
<sequence length="158" mass="17278">MASVFRSFRAIKAIPKPAFRQQTPVFRTFASSTIVKAGGPAPPQLYGPGGKAGEIPTDEQQATGLERFELLGDLHGVDVFDLNPIEMTRMGTLDDPISIYTLQPDRIVGCTGFPADSHDTIWLACNVKKEKHRCPECGCVYKLDFKGDPALLAGDHHH</sequence>
<gene>
    <name evidence="12" type="ORF">DB88DRAFT_438702</name>
</gene>
<dbReference type="FunFam" id="2.60.11.10:FF:000003">
    <property type="entry name" value="Cytochrome c oxidase subunit IV"/>
    <property type="match status" value="1"/>
</dbReference>
<dbReference type="EMBL" id="JAODAN010000005">
    <property type="protein sequence ID" value="KAK1924070.1"/>
    <property type="molecule type" value="Genomic_DNA"/>
</dbReference>
<evidence type="ECO:0000313" key="13">
    <source>
        <dbReference type="Proteomes" id="UP001182556"/>
    </source>
</evidence>
<proteinExistence type="inferred from homology"/>
<evidence type="ECO:0000256" key="10">
    <source>
        <dbReference type="ARBA" id="ARBA00070613"/>
    </source>
</evidence>
<keyword evidence="7" id="KW-0496">Mitochondrion</keyword>
<keyword evidence="5 11" id="KW-0862">Zinc</keyword>
<dbReference type="InterPro" id="IPR036972">
    <property type="entry name" value="Cyt_c_oxidase_su5b_sf"/>
</dbReference>
<evidence type="ECO:0000256" key="9">
    <source>
        <dbReference type="ARBA" id="ARBA00031366"/>
    </source>
</evidence>
<reference evidence="12" key="1">
    <citation type="submission" date="2023-02" db="EMBL/GenBank/DDBJ databases">
        <title>Identification and recombinant expression of a fungal hydrolase from Papiliotrema laurentii that hydrolyzes apple cutin and clears colloidal polyester polyurethane.</title>
        <authorList>
            <consortium name="DOE Joint Genome Institute"/>
            <person name="Roman V.A."/>
            <person name="Bojanowski C."/>
            <person name="Crable B.R."/>
            <person name="Wagner D.N."/>
            <person name="Hung C.S."/>
            <person name="Nadeau L.J."/>
            <person name="Schratz L."/>
            <person name="Haridas S."/>
            <person name="Pangilinan J."/>
            <person name="Lipzen A."/>
            <person name="Na H."/>
            <person name="Yan M."/>
            <person name="Ng V."/>
            <person name="Grigoriev I.V."/>
            <person name="Spatafora J.W."/>
            <person name="Barlow D."/>
            <person name="Biffinger J."/>
            <person name="Kelley-Loughnane N."/>
            <person name="Varaljay V.A."/>
            <person name="Crookes-Goodson W.J."/>
        </authorList>
    </citation>
    <scope>NUCLEOTIDE SEQUENCE</scope>
    <source>
        <strain evidence="12">5307AH</strain>
    </source>
</reference>
<dbReference type="AlphaFoldDB" id="A0AAD9FLU3"/>
<dbReference type="GO" id="GO:0046872">
    <property type="term" value="F:metal ion binding"/>
    <property type="evidence" value="ECO:0007669"/>
    <property type="project" value="UniProtKB-KW"/>
</dbReference>
<protein>
    <recommendedName>
        <fullName evidence="10">Cytochrome c oxidase subunit 4, mitochondrial</fullName>
    </recommendedName>
    <alternativeName>
        <fullName evidence="9">Cytochrome c oxidase polypeptide IV</fullName>
    </alternativeName>
</protein>
<feature type="binding site" evidence="11">
    <location>
        <position position="118"/>
    </location>
    <ligand>
        <name>Zn(2+)</name>
        <dbReference type="ChEBI" id="CHEBI:29105"/>
    </ligand>
</feature>
<dbReference type="PANTHER" id="PTHR10122">
    <property type="entry name" value="CYTOCHROME C OXIDASE SUBUNIT 5B, MITOCHONDRIAL"/>
    <property type="match status" value="1"/>
</dbReference>
<dbReference type="SUPFAM" id="SSF57802">
    <property type="entry name" value="Rubredoxin-like"/>
    <property type="match status" value="1"/>
</dbReference>
<dbReference type="GO" id="GO:0045277">
    <property type="term" value="C:respiratory chain complex IV"/>
    <property type="evidence" value="ECO:0007669"/>
    <property type="project" value="InterPro"/>
</dbReference>
<comment type="similarity">
    <text evidence="2">Belongs to the cytochrome c oxidase subunit 5B family.</text>
</comment>
<dbReference type="CDD" id="cd00924">
    <property type="entry name" value="Cyt_c_Oxidase_Vb"/>
    <property type="match status" value="1"/>
</dbReference>
<evidence type="ECO:0000256" key="4">
    <source>
        <dbReference type="ARBA" id="ARBA00022792"/>
    </source>
</evidence>
<evidence type="ECO:0000256" key="11">
    <source>
        <dbReference type="PIRSR" id="PIRSR602124-2"/>
    </source>
</evidence>
<keyword evidence="13" id="KW-1185">Reference proteome</keyword>
<dbReference type="Proteomes" id="UP001182556">
    <property type="component" value="Unassembled WGS sequence"/>
</dbReference>
<feature type="binding site" evidence="11">
    <location>
        <position position="137"/>
    </location>
    <ligand>
        <name>Zn(2+)</name>
        <dbReference type="ChEBI" id="CHEBI:29105"/>
    </ligand>
</feature>
<organism evidence="12 13">
    <name type="scientific">Papiliotrema laurentii</name>
    <name type="common">Cryptococcus laurentii</name>
    <dbReference type="NCBI Taxonomy" id="5418"/>
    <lineage>
        <taxon>Eukaryota</taxon>
        <taxon>Fungi</taxon>
        <taxon>Dikarya</taxon>
        <taxon>Basidiomycota</taxon>
        <taxon>Agaricomycotina</taxon>
        <taxon>Tremellomycetes</taxon>
        <taxon>Tremellales</taxon>
        <taxon>Rhynchogastremaceae</taxon>
        <taxon>Papiliotrema</taxon>
    </lineage>
</organism>
<evidence type="ECO:0000256" key="8">
    <source>
        <dbReference type="ARBA" id="ARBA00023136"/>
    </source>
</evidence>
<dbReference type="PROSITE" id="PS51359">
    <property type="entry name" value="COX5B_2"/>
    <property type="match status" value="1"/>
</dbReference>
<dbReference type="PANTHER" id="PTHR10122:SF0">
    <property type="entry name" value="CYTOCHROME C OXIDASE SUBUNIT 5B, ISOFORM A-RELATED"/>
    <property type="match status" value="1"/>
</dbReference>
<feature type="binding site" evidence="11">
    <location>
        <position position="110"/>
    </location>
    <ligand>
        <name>Zn(2+)</name>
        <dbReference type="ChEBI" id="CHEBI:29105"/>
    </ligand>
</feature>
<dbReference type="GO" id="GO:0006123">
    <property type="term" value="P:mitochondrial electron transport, cytochrome c to oxygen"/>
    <property type="evidence" value="ECO:0007669"/>
    <property type="project" value="InterPro"/>
</dbReference>